<dbReference type="GO" id="GO:0000976">
    <property type="term" value="F:transcription cis-regulatory region binding"/>
    <property type="evidence" value="ECO:0007669"/>
    <property type="project" value="TreeGrafter"/>
</dbReference>
<gene>
    <name evidence="5" type="ORF">J3U87_30250</name>
</gene>
<evidence type="ECO:0000259" key="4">
    <source>
        <dbReference type="PROSITE" id="PS50977"/>
    </source>
</evidence>
<dbReference type="InterPro" id="IPR023772">
    <property type="entry name" value="DNA-bd_HTH_TetR-type_CS"/>
</dbReference>
<dbReference type="InterPro" id="IPR036271">
    <property type="entry name" value="Tet_transcr_reg_TetR-rel_C_sf"/>
</dbReference>
<dbReference type="PANTHER" id="PTHR30055:SF183">
    <property type="entry name" value="NUCLEOID OCCLUSION FACTOR SLMA"/>
    <property type="match status" value="1"/>
</dbReference>
<dbReference type="SUPFAM" id="SSF46689">
    <property type="entry name" value="Homeodomain-like"/>
    <property type="match status" value="1"/>
</dbReference>
<dbReference type="Pfam" id="PF17932">
    <property type="entry name" value="TetR_C_24"/>
    <property type="match status" value="1"/>
</dbReference>
<evidence type="ECO:0000256" key="1">
    <source>
        <dbReference type="ARBA" id="ARBA00023054"/>
    </source>
</evidence>
<evidence type="ECO:0000313" key="5">
    <source>
        <dbReference type="EMBL" id="QTD49885.1"/>
    </source>
</evidence>
<evidence type="ECO:0000256" key="3">
    <source>
        <dbReference type="PROSITE-ProRule" id="PRU00335"/>
    </source>
</evidence>
<dbReference type="PANTHER" id="PTHR30055">
    <property type="entry name" value="HTH-TYPE TRANSCRIPTIONAL REGULATOR RUTR"/>
    <property type="match status" value="1"/>
</dbReference>
<dbReference type="AlphaFoldDB" id="A0A8A4TTM4"/>
<dbReference type="KEGG" id="scor:J3U87_30250"/>
<name>A0A8A4TTM4_SULCO</name>
<keyword evidence="2 3" id="KW-0238">DNA-binding</keyword>
<organism evidence="5 6">
    <name type="scientific">Sulfidibacter corallicola</name>
    <dbReference type="NCBI Taxonomy" id="2818388"/>
    <lineage>
        <taxon>Bacteria</taxon>
        <taxon>Pseudomonadati</taxon>
        <taxon>Acidobacteriota</taxon>
        <taxon>Holophagae</taxon>
        <taxon>Acanthopleuribacterales</taxon>
        <taxon>Acanthopleuribacteraceae</taxon>
        <taxon>Sulfidibacter</taxon>
    </lineage>
</organism>
<dbReference type="InterPro" id="IPR009057">
    <property type="entry name" value="Homeodomain-like_sf"/>
</dbReference>
<dbReference type="RefSeq" id="WP_237379517.1">
    <property type="nucleotide sequence ID" value="NZ_CP071793.1"/>
</dbReference>
<dbReference type="GO" id="GO:0003700">
    <property type="term" value="F:DNA-binding transcription factor activity"/>
    <property type="evidence" value="ECO:0007669"/>
    <property type="project" value="TreeGrafter"/>
</dbReference>
<dbReference type="InterPro" id="IPR001647">
    <property type="entry name" value="HTH_TetR"/>
</dbReference>
<dbReference type="Pfam" id="PF00440">
    <property type="entry name" value="TetR_N"/>
    <property type="match status" value="1"/>
</dbReference>
<dbReference type="PROSITE" id="PS50977">
    <property type="entry name" value="HTH_TETR_2"/>
    <property type="match status" value="1"/>
</dbReference>
<sequence>MTSHVKDRRQELLQAAARLFREKGFAKTTVRDISRAVGLQSGSLFHHFATKEDILYGLMVDVIELNTARLQRAFDEADSAASRVLALIRAELEAIHGETRDAMTVLVFEWRQLTEGRREDVLNLRDRYEALWLRALEGLAAEGRTAVESFTLRRLLVGAISWTVNWYKPTGSMDLDTLAEQVLTLALKNPEA</sequence>
<evidence type="ECO:0000256" key="2">
    <source>
        <dbReference type="ARBA" id="ARBA00023125"/>
    </source>
</evidence>
<dbReference type="SUPFAM" id="SSF48498">
    <property type="entry name" value="Tetracyclin repressor-like, C-terminal domain"/>
    <property type="match status" value="1"/>
</dbReference>
<dbReference type="PRINTS" id="PR00455">
    <property type="entry name" value="HTHTETR"/>
</dbReference>
<keyword evidence="1" id="KW-0175">Coiled coil</keyword>
<reference evidence="5" key="1">
    <citation type="submission" date="2021-03" db="EMBL/GenBank/DDBJ databases">
        <title>Acanthopleuribacteraceae sp. M133.</title>
        <authorList>
            <person name="Wang G."/>
        </authorList>
    </citation>
    <scope>NUCLEOTIDE SEQUENCE</scope>
    <source>
        <strain evidence="5">M133</strain>
    </source>
</reference>
<dbReference type="InterPro" id="IPR041490">
    <property type="entry name" value="KstR2_TetR_C"/>
</dbReference>
<feature type="domain" description="HTH tetR-type" evidence="4">
    <location>
        <begin position="6"/>
        <end position="66"/>
    </location>
</feature>
<keyword evidence="6" id="KW-1185">Reference proteome</keyword>
<dbReference type="Proteomes" id="UP000663929">
    <property type="component" value="Chromosome"/>
</dbReference>
<protein>
    <submittedName>
        <fullName evidence="5">TetR family transcriptional regulator</fullName>
    </submittedName>
</protein>
<evidence type="ECO:0000313" key="6">
    <source>
        <dbReference type="Proteomes" id="UP000663929"/>
    </source>
</evidence>
<dbReference type="PROSITE" id="PS01081">
    <property type="entry name" value="HTH_TETR_1"/>
    <property type="match status" value="1"/>
</dbReference>
<feature type="DNA-binding region" description="H-T-H motif" evidence="3">
    <location>
        <begin position="29"/>
        <end position="48"/>
    </location>
</feature>
<proteinExistence type="predicted"/>
<dbReference type="Gene3D" id="1.10.357.10">
    <property type="entry name" value="Tetracycline Repressor, domain 2"/>
    <property type="match status" value="1"/>
</dbReference>
<dbReference type="EMBL" id="CP071793">
    <property type="protein sequence ID" value="QTD49885.1"/>
    <property type="molecule type" value="Genomic_DNA"/>
</dbReference>
<accession>A0A8A4TTM4</accession>
<dbReference type="InterPro" id="IPR050109">
    <property type="entry name" value="HTH-type_TetR-like_transc_reg"/>
</dbReference>